<dbReference type="RefSeq" id="WP_119148723.1">
    <property type="nucleotide sequence ID" value="NZ_JBHSOV010000013.1"/>
</dbReference>
<organism evidence="4 5">
    <name type="scientific">Cohnella faecalis</name>
    <dbReference type="NCBI Taxonomy" id="2315694"/>
    <lineage>
        <taxon>Bacteria</taxon>
        <taxon>Bacillati</taxon>
        <taxon>Bacillota</taxon>
        <taxon>Bacilli</taxon>
        <taxon>Bacillales</taxon>
        <taxon>Paenibacillaceae</taxon>
        <taxon>Cohnella</taxon>
    </lineage>
</organism>
<dbReference type="Pfam" id="PF00496">
    <property type="entry name" value="SBP_bac_5"/>
    <property type="match status" value="1"/>
</dbReference>
<dbReference type="Proteomes" id="UP000266340">
    <property type="component" value="Unassembled WGS sequence"/>
</dbReference>
<dbReference type="Gene3D" id="3.10.105.10">
    <property type="entry name" value="Dipeptide-binding Protein, Domain 3"/>
    <property type="match status" value="1"/>
</dbReference>
<dbReference type="AlphaFoldDB" id="A0A398CTL4"/>
<accession>A0A398CTL4</accession>
<sequence>MFSRSKSIFVTLVICILLSAALSACSSDNSADSNASSSVPPASSAASAVPTAGNAVSELKIAVPGDAGPLNIYTSAASLDYLVELVFDKLYAPSPYVDQPQPWLAESAEQLDEFNWLVKIRSGIKWHDGEAFSAEDVKFTFEYYRDGPANRYTHHVNDTPNIKTITLEDASTVKFTCATACPTLVNVTLADLPILPEHIWKNVENPRKFTELAIGTGPYKLTEYKPEQYYKFEANKDYFMGAPTVATLNVPIIKDPTAIFNALRAGEVDVVTRSVPAELQDTFAGLPGMKIGETSPLTIVDMRVNYDKEPFSTPAFRRALALAVDRQAIVDTVLLGKARAGVKGYPHPDSPWTNPELSTPFDVAEANRILEQSKYVDGNGDGIRETTDGKALSFSLKVASTEPTHIRAAELLKKQFAAAGIEIKVEVLDAGTIGTLMQTREFDMFIAEIVPHGVADPDQFVQSHKSSYLWTKGVAYPEMDSIIAEWEAESDLAKRKQIAFKMQTLFNNQPTSIALYYPEGRYAYKADKYDNWVKLPGYGIVNKFSFLSAEARKTALGES</sequence>
<comment type="caution">
    <text evidence="4">The sequence shown here is derived from an EMBL/GenBank/DDBJ whole genome shotgun (WGS) entry which is preliminary data.</text>
</comment>
<protein>
    <submittedName>
        <fullName evidence="4">Peptide ABC transporter substrate-binding protein</fullName>
    </submittedName>
</protein>
<feature type="domain" description="Solute-binding protein family 5" evidence="3">
    <location>
        <begin position="99"/>
        <end position="467"/>
    </location>
</feature>
<dbReference type="OrthoDB" id="9796817at2"/>
<dbReference type="InterPro" id="IPR000914">
    <property type="entry name" value="SBP_5_dom"/>
</dbReference>
<feature type="chain" id="PRO_5038764103" evidence="2">
    <location>
        <begin position="27"/>
        <end position="559"/>
    </location>
</feature>
<dbReference type="PROSITE" id="PS51257">
    <property type="entry name" value="PROKAR_LIPOPROTEIN"/>
    <property type="match status" value="1"/>
</dbReference>
<dbReference type="SUPFAM" id="SSF53850">
    <property type="entry name" value="Periplasmic binding protein-like II"/>
    <property type="match status" value="1"/>
</dbReference>
<dbReference type="InterPro" id="IPR039424">
    <property type="entry name" value="SBP_5"/>
</dbReference>
<feature type="signal peptide" evidence="2">
    <location>
        <begin position="1"/>
        <end position="26"/>
    </location>
</feature>
<evidence type="ECO:0000256" key="1">
    <source>
        <dbReference type="ARBA" id="ARBA00022729"/>
    </source>
</evidence>
<dbReference type="GO" id="GO:1904680">
    <property type="term" value="F:peptide transmembrane transporter activity"/>
    <property type="evidence" value="ECO:0007669"/>
    <property type="project" value="TreeGrafter"/>
</dbReference>
<dbReference type="PANTHER" id="PTHR30290:SF64">
    <property type="entry name" value="ABC TRANSPORTER PERIPLASMIC BINDING PROTEIN"/>
    <property type="match status" value="1"/>
</dbReference>
<dbReference type="InterPro" id="IPR030678">
    <property type="entry name" value="Peptide/Ni-bd"/>
</dbReference>
<name>A0A398CTL4_9BACL</name>
<dbReference type="PIRSF" id="PIRSF002741">
    <property type="entry name" value="MppA"/>
    <property type="match status" value="1"/>
</dbReference>
<proteinExistence type="predicted"/>
<dbReference type="PANTHER" id="PTHR30290">
    <property type="entry name" value="PERIPLASMIC BINDING COMPONENT OF ABC TRANSPORTER"/>
    <property type="match status" value="1"/>
</dbReference>
<dbReference type="EMBL" id="QXJM01000029">
    <property type="protein sequence ID" value="RIE04048.1"/>
    <property type="molecule type" value="Genomic_DNA"/>
</dbReference>
<gene>
    <name evidence="4" type="ORF">D3H35_08845</name>
</gene>
<reference evidence="4 5" key="1">
    <citation type="submission" date="2018-09" db="EMBL/GenBank/DDBJ databases">
        <title>Cohnella cavernae sp. nov., isolated from a karst cave.</title>
        <authorList>
            <person name="Zhu H."/>
        </authorList>
    </citation>
    <scope>NUCLEOTIDE SEQUENCE [LARGE SCALE GENOMIC DNA]</scope>
    <source>
        <strain evidence="4 5">K2E09-144</strain>
    </source>
</reference>
<evidence type="ECO:0000313" key="5">
    <source>
        <dbReference type="Proteomes" id="UP000266340"/>
    </source>
</evidence>
<dbReference type="Gene3D" id="3.40.190.10">
    <property type="entry name" value="Periplasmic binding protein-like II"/>
    <property type="match status" value="1"/>
</dbReference>
<keyword evidence="1 2" id="KW-0732">Signal</keyword>
<evidence type="ECO:0000313" key="4">
    <source>
        <dbReference type="EMBL" id="RIE04048.1"/>
    </source>
</evidence>
<dbReference type="GO" id="GO:0015833">
    <property type="term" value="P:peptide transport"/>
    <property type="evidence" value="ECO:0007669"/>
    <property type="project" value="TreeGrafter"/>
</dbReference>
<dbReference type="GO" id="GO:0042884">
    <property type="term" value="P:microcin transport"/>
    <property type="evidence" value="ECO:0007669"/>
    <property type="project" value="TreeGrafter"/>
</dbReference>
<dbReference type="GO" id="GO:0030288">
    <property type="term" value="C:outer membrane-bounded periplasmic space"/>
    <property type="evidence" value="ECO:0007669"/>
    <property type="project" value="TreeGrafter"/>
</dbReference>
<dbReference type="GO" id="GO:0043190">
    <property type="term" value="C:ATP-binding cassette (ABC) transporter complex"/>
    <property type="evidence" value="ECO:0007669"/>
    <property type="project" value="InterPro"/>
</dbReference>
<evidence type="ECO:0000256" key="2">
    <source>
        <dbReference type="SAM" id="SignalP"/>
    </source>
</evidence>
<evidence type="ECO:0000259" key="3">
    <source>
        <dbReference type="Pfam" id="PF00496"/>
    </source>
</evidence>
<keyword evidence="5" id="KW-1185">Reference proteome</keyword>